<name>A0A0V1LYK8_9BILA</name>
<gene>
    <name evidence="1" type="ORF">T10_3493</name>
</gene>
<proteinExistence type="predicted"/>
<dbReference type="Proteomes" id="UP000054843">
    <property type="component" value="Unassembled WGS sequence"/>
</dbReference>
<reference evidence="1 2" key="1">
    <citation type="submission" date="2015-01" db="EMBL/GenBank/DDBJ databases">
        <title>Evolution of Trichinella species and genotypes.</title>
        <authorList>
            <person name="Korhonen P.K."/>
            <person name="Edoardo P."/>
            <person name="Giuseppe L.R."/>
            <person name="Gasser R.B."/>
        </authorList>
    </citation>
    <scope>NUCLEOTIDE SEQUENCE [LARGE SCALE GENOMIC DNA]</scope>
    <source>
        <strain evidence="1">ISS1980</strain>
    </source>
</reference>
<dbReference type="AlphaFoldDB" id="A0A0V1LYK8"/>
<sequence length="62" mass="7618">MQWAYQKYPKAVINWETPKTATFKIVKIVLAMAICVSQKKKRWTLRKSRYDKHVRRELHEER</sequence>
<accession>A0A0V1LYK8</accession>
<evidence type="ECO:0000313" key="1">
    <source>
        <dbReference type="EMBL" id="KRZ64568.1"/>
    </source>
</evidence>
<protein>
    <submittedName>
        <fullName evidence="1">Uncharacterized protein</fullName>
    </submittedName>
</protein>
<organism evidence="1 2">
    <name type="scientific">Trichinella papuae</name>
    <dbReference type="NCBI Taxonomy" id="268474"/>
    <lineage>
        <taxon>Eukaryota</taxon>
        <taxon>Metazoa</taxon>
        <taxon>Ecdysozoa</taxon>
        <taxon>Nematoda</taxon>
        <taxon>Enoplea</taxon>
        <taxon>Dorylaimia</taxon>
        <taxon>Trichinellida</taxon>
        <taxon>Trichinellidae</taxon>
        <taxon>Trichinella</taxon>
    </lineage>
</organism>
<keyword evidence="2" id="KW-1185">Reference proteome</keyword>
<evidence type="ECO:0000313" key="2">
    <source>
        <dbReference type="Proteomes" id="UP000054843"/>
    </source>
</evidence>
<dbReference type="EMBL" id="JYDO01000967">
    <property type="protein sequence ID" value="KRZ64568.1"/>
    <property type="molecule type" value="Genomic_DNA"/>
</dbReference>
<comment type="caution">
    <text evidence="1">The sequence shown here is derived from an EMBL/GenBank/DDBJ whole genome shotgun (WGS) entry which is preliminary data.</text>
</comment>